<dbReference type="InterPro" id="IPR036983">
    <property type="entry name" value="AIM24_sf"/>
</dbReference>
<dbReference type="InParanoid" id="A0A401GG53"/>
<evidence type="ECO:0000256" key="1">
    <source>
        <dbReference type="RuleBase" id="RU363045"/>
    </source>
</evidence>
<dbReference type="PANTHER" id="PTHR43657">
    <property type="entry name" value="TRYPTOPHAN RNA-BINDING ATTENUATOR PROTEIN-LIKE PROTEIN"/>
    <property type="match status" value="1"/>
</dbReference>
<dbReference type="GeneID" id="38778083"/>
<feature type="compositionally biased region" description="Pro residues" evidence="2">
    <location>
        <begin position="27"/>
        <end position="39"/>
    </location>
</feature>
<dbReference type="Pfam" id="PF01987">
    <property type="entry name" value="AIM24"/>
    <property type="match status" value="1"/>
</dbReference>
<comment type="subcellular location">
    <subcellularLocation>
        <location evidence="1">Mitochondrion</location>
    </subcellularLocation>
</comment>
<organism evidence="3 4">
    <name type="scientific">Sparassis crispa</name>
    <dbReference type="NCBI Taxonomy" id="139825"/>
    <lineage>
        <taxon>Eukaryota</taxon>
        <taxon>Fungi</taxon>
        <taxon>Dikarya</taxon>
        <taxon>Basidiomycota</taxon>
        <taxon>Agaricomycotina</taxon>
        <taxon>Agaricomycetes</taxon>
        <taxon>Polyporales</taxon>
        <taxon>Sparassidaceae</taxon>
        <taxon>Sparassis</taxon>
    </lineage>
</organism>
<dbReference type="EMBL" id="BFAD01000003">
    <property type="protein sequence ID" value="GBE81166.1"/>
    <property type="molecule type" value="Genomic_DNA"/>
</dbReference>
<dbReference type="SUPFAM" id="SSF51219">
    <property type="entry name" value="TRAP-like"/>
    <property type="match status" value="1"/>
</dbReference>
<feature type="region of interest" description="Disordered" evidence="2">
    <location>
        <begin position="1"/>
        <end position="46"/>
    </location>
</feature>
<evidence type="ECO:0000313" key="4">
    <source>
        <dbReference type="Proteomes" id="UP000287166"/>
    </source>
</evidence>
<dbReference type="AlphaFoldDB" id="A0A401GG53"/>
<dbReference type="Gene3D" id="3.60.160.10">
    <property type="entry name" value="Mitochondrial biogenesis AIM24"/>
    <property type="match status" value="1"/>
</dbReference>
<gene>
    <name evidence="3" type="ORF">SCP_0308920</name>
</gene>
<keyword evidence="1" id="KW-0496">Mitochondrion</keyword>
<dbReference type="Proteomes" id="UP000287166">
    <property type="component" value="Unassembled WGS sequence"/>
</dbReference>
<dbReference type="RefSeq" id="XP_027612079.1">
    <property type="nucleotide sequence ID" value="XM_027756278.1"/>
</dbReference>
<keyword evidence="4" id="KW-1185">Reference proteome</keyword>
<dbReference type="InterPro" id="IPR016031">
    <property type="entry name" value="Trp_RNA-bd_attenuator-like_dom"/>
</dbReference>
<dbReference type="STRING" id="139825.A0A401GG53"/>
<evidence type="ECO:0000313" key="3">
    <source>
        <dbReference type="EMBL" id="GBE81166.1"/>
    </source>
</evidence>
<comment type="caution">
    <text evidence="3">The sequence shown here is derived from an EMBL/GenBank/DDBJ whole genome shotgun (WGS) entry which is preliminary data.</text>
</comment>
<comment type="similarity">
    <text evidence="1">Belongs to the AIM24 family.</text>
</comment>
<protein>
    <recommendedName>
        <fullName evidence="1">Altered inheritance of mitochondria protein 24, mitochondrial</fullName>
    </recommendedName>
</protein>
<evidence type="ECO:0000256" key="2">
    <source>
        <dbReference type="SAM" id="MobiDB-lite"/>
    </source>
</evidence>
<dbReference type="PANTHER" id="PTHR43657:SF1">
    <property type="entry name" value="ALTERED INHERITANCE OF MITOCHONDRIA PROTEIN 24, MITOCHONDRIAL"/>
    <property type="match status" value="1"/>
</dbReference>
<accession>A0A401GG53</accession>
<dbReference type="InterPro" id="IPR002838">
    <property type="entry name" value="AIM24"/>
</dbReference>
<dbReference type="GO" id="GO:0005739">
    <property type="term" value="C:mitochondrion"/>
    <property type="evidence" value="ECO:0007669"/>
    <property type="project" value="UniProtKB-SubCell"/>
</dbReference>
<dbReference type="NCBIfam" id="TIGR00266">
    <property type="entry name" value="TIGR00266 family protein"/>
    <property type="match status" value="1"/>
</dbReference>
<sequence length="272" mass="29358">MSYSTGFPQGPAAGYPEPQGYPAPQGSFPPPGALTPDPPQGASSSVNITGSYEGIQFKIGHRDSNAVLYCRLQPGYELLSRPGSMVAMDASVQIQGKVNFSFKKMLTGGDLAFSHLFGQGEVLLAPETWGDIAAIRLDGSVPWFFGKHAYLASTREIVMNTKSQGLGKAFFSGHGLFTVQATGVGMLFVHSVGAIITRNLQPGESWVVNNDHLVAWNCQYHVEKIQAGGLLSTLKTDEGLVCRFQGPGTVYIMSRNPEQLIHWIAEKLPSRD</sequence>
<dbReference type="OrthoDB" id="1705416at2759"/>
<reference evidence="3 4" key="1">
    <citation type="journal article" date="2018" name="Sci. Rep.">
        <title>Genome sequence of the cauliflower mushroom Sparassis crispa (Hanabiratake) and its association with beneficial usage.</title>
        <authorList>
            <person name="Kiyama R."/>
            <person name="Furutani Y."/>
            <person name="Kawaguchi K."/>
            <person name="Nakanishi T."/>
        </authorList>
    </citation>
    <scope>NUCLEOTIDE SEQUENCE [LARGE SCALE GENOMIC DNA]</scope>
</reference>
<proteinExistence type="inferred from homology"/>
<name>A0A401GG53_9APHY</name>